<dbReference type="PANTHER" id="PTHR46637:SF1">
    <property type="entry name" value="BLL5188 PROTEIN"/>
    <property type="match status" value="1"/>
</dbReference>
<evidence type="ECO:0000259" key="1">
    <source>
        <dbReference type="Pfam" id="PF13340"/>
    </source>
</evidence>
<proteinExistence type="predicted"/>
<reference evidence="2 3" key="1">
    <citation type="submission" date="2021-02" db="EMBL/GenBank/DDBJ databases">
        <authorList>
            <person name="Vanwijnsberghe S."/>
        </authorList>
    </citation>
    <scope>NUCLEOTIDE SEQUENCE [LARGE SCALE GENOMIC DNA]</scope>
    <source>
        <strain evidence="2 3">LMG 31837</strain>
    </source>
</reference>
<keyword evidence="3" id="KW-1185">Reference proteome</keyword>
<organism evidence="2 3">
    <name type="scientific">Paraburkholderia haematera</name>
    <dbReference type="NCBI Taxonomy" id="2793077"/>
    <lineage>
        <taxon>Bacteria</taxon>
        <taxon>Pseudomonadati</taxon>
        <taxon>Pseudomonadota</taxon>
        <taxon>Betaproteobacteria</taxon>
        <taxon>Burkholderiales</taxon>
        <taxon>Burkholderiaceae</taxon>
        <taxon>Paraburkholderia</taxon>
    </lineage>
</organism>
<dbReference type="InterPro" id="IPR052909">
    <property type="entry name" value="Transposase_6_like"/>
</dbReference>
<evidence type="ECO:0000313" key="3">
    <source>
        <dbReference type="Proteomes" id="UP000672526"/>
    </source>
</evidence>
<dbReference type="Proteomes" id="UP000672526">
    <property type="component" value="Unassembled WGS sequence"/>
</dbReference>
<dbReference type="Pfam" id="PF13340">
    <property type="entry name" value="DUF4096"/>
    <property type="match status" value="1"/>
</dbReference>
<feature type="domain" description="Insertion element IS402-like" evidence="1">
    <location>
        <begin position="14"/>
        <end position="90"/>
    </location>
</feature>
<name>A0ABN7L531_9BURK</name>
<gene>
    <name evidence="2" type="ORF">R69888_02057</name>
</gene>
<dbReference type="EMBL" id="CAJNBK010000004">
    <property type="protein sequence ID" value="CAE6730922.1"/>
    <property type="molecule type" value="Genomic_DNA"/>
</dbReference>
<dbReference type="PANTHER" id="PTHR46637">
    <property type="entry name" value="TIS1421-TRANSPOSASE PROTEIN A"/>
    <property type="match status" value="1"/>
</dbReference>
<evidence type="ECO:0000313" key="2">
    <source>
        <dbReference type="EMBL" id="CAE6730922.1"/>
    </source>
</evidence>
<accession>A0ABN7L531</accession>
<sequence>MQSVGEDSVHLNEISDEEWRQLAPVLSDTAVVHGQRGRPRAQVRLVANAVLWILTTGESWSRLPGTYPSIPTCRLRFEKWRSSGALATMHKLLSDAGRTLRCGPDGRPEIRHATPRVIDRQPKDEGLRQVFWKDQASWQTPRDTQPPHHTVDRFAQIARQLPNISRTLPERISPHAPIERPQSILRTASPWMGLASKGKCEFDPRGYVIYLAADPVASARFRGWAEIVRDARRVARSGLIGPSFRNIEAAQQYAFEWARRWIDEASGDNSEHVDEVGSDVWQRKVRSG</sequence>
<comment type="caution">
    <text evidence="2">The sequence shown here is derived from an EMBL/GenBank/DDBJ whole genome shotgun (WGS) entry which is preliminary data.</text>
</comment>
<dbReference type="InterPro" id="IPR025161">
    <property type="entry name" value="IS402-like_dom"/>
</dbReference>
<protein>
    <recommendedName>
        <fullName evidence="1">Insertion element IS402-like domain-containing protein</fullName>
    </recommendedName>
</protein>